<keyword evidence="3" id="KW-0812">Transmembrane</keyword>
<protein>
    <recommendedName>
        <fullName evidence="4">Cell envelope-related transcriptional attenuator domain-containing protein</fullName>
    </recommendedName>
</protein>
<keyword evidence="3" id="KW-1133">Transmembrane helix</keyword>
<feature type="region of interest" description="Disordered" evidence="2">
    <location>
        <begin position="1"/>
        <end position="36"/>
    </location>
</feature>
<evidence type="ECO:0000256" key="2">
    <source>
        <dbReference type="SAM" id="MobiDB-lite"/>
    </source>
</evidence>
<comment type="similarity">
    <text evidence="1">Belongs to the LytR/CpsA/Psr (LCP) family.</text>
</comment>
<dbReference type="Gene3D" id="3.40.630.190">
    <property type="entry name" value="LCP protein"/>
    <property type="match status" value="1"/>
</dbReference>
<organism evidence="5 6">
    <name type="scientific">Promicromonospora citrea</name>
    <dbReference type="NCBI Taxonomy" id="43677"/>
    <lineage>
        <taxon>Bacteria</taxon>
        <taxon>Bacillati</taxon>
        <taxon>Actinomycetota</taxon>
        <taxon>Actinomycetes</taxon>
        <taxon>Micrococcales</taxon>
        <taxon>Promicromonosporaceae</taxon>
        <taxon>Promicromonospora</taxon>
    </lineage>
</organism>
<dbReference type="Pfam" id="PF03816">
    <property type="entry name" value="LytR_cpsA_psr"/>
    <property type="match status" value="1"/>
</dbReference>
<dbReference type="RefSeq" id="WP_171107057.1">
    <property type="nucleotide sequence ID" value="NZ_BMPT01000007.1"/>
</dbReference>
<evidence type="ECO:0000256" key="3">
    <source>
        <dbReference type="SAM" id="Phobius"/>
    </source>
</evidence>
<keyword evidence="6" id="KW-1185">Reference proteome</keyword>
<feature type="transmembrane region" description="Helical" evidence="3">
    <location>
        <begin position="40"/>
        <end position="63"/>
    </location>
</feature>
<feature type="domain" description="Cell envelope-related transcriptional attenuator" evidence="4">
    <location>
        <begin position="126"/>
        <end position="261"/>
    </location>
</feature>
<name>A0A8H9GJS2_9MICO</name>
<accession>A0A8H9GJS2</accession>
<dbReference type="PANTHER" id="PTHR33392:SF6">
    <property type="entry name" value="POLYISOPRENYL-TEICHOIC ACID--PEPTIDOGLYCAN TEICHOIC ACID TRANSFERASE TAGU"/>
    <property type="match status" value="1"/>
</dbReference>
<reference evidence="5" key="1">
    <citation type="journal article" date="2014" name="Int. J. Syst. Evol. Microbiol.">
        <title>Complete genome sequence of Corynebacterium casei LMG S-19264T (=DSM 44701T), isolated from a smear-ripened cheese.</title>
        <authorList>
            <consortium name="US DOE Joint Genome Institute (JGI-PGF)"/>
            <person name="Walter F."/>
            <person name="Albersmeier A."/>
            <person name="Kalinowski J."/>
            <person name="Ruckert C."/>
        </authorList>
    </citation>
    <scope>NUCLEOTIDE SEQUENCE</scope>
    <source>
        <strain evidence="5">JCM 3051</strain>
    </source>
</reference>
<reference evidence="5" key="2">
    <citation type="submission" date="2020-09" db="EMBL/GenBank/DDBJ databases">
        <authorList>
            <person name="Sun Q."/>
            <person name="Ohkuma M."/>
        </authorList>
    </citation>
    <scope>NUCLEOTIDE SEQUENCE</scope>
    <source>
        <strain evidence="5">JCM 3051</strain>
    </source>
</reference>
<dbReference type="InterPro" id="IPR050922">
    <property type="entry name" value="LytR/CpsA/Psr_CW_biosynth"/>
</dbReference>
<keyword evidence="3" id="KW-0472">Membrane</keyword>
<dbReference type="NCBIfam" id="TIGR00350">
    <property type="entry name" value="lytR_cpsA_psr"/>
    <property type="match status" value="1"/>
</dbReference>
<feature type="compositionally biased region" description="Basic residues" evidence="2">
    <location>
        <begin position="25"/>
        <end position="36"/>
    </location>
</feature>
<evidence type="ECO:0000256" key="1">
    <source>
        <dbReference type="ARBA" id="ARBA00006068"/>
    </source>
</evidence>
<comment type="caution">
    <text evidence="5">The sequence shown here is derived from an EMBL/GenBank/DDBJ whole genome shotgun (WGS) entry which is preliminary data.</text>
</comment>
<evidence type="ECO:0000259" key="4">
    <source>
        <dbReference type="Pfam" id="PF03816"/>
    </source>
</evidence>
<dbReference type="EMBL" id="BMPT01000007">
    <property type="protein sequence ID" value="GGM25332.1"/>
    <property type="molecule type" value="Genomic_DNA"/>
</dbReference>
<gene>
    <name evidence="5" type="ORF">GCM10010102_21200</name>
</gene>
<sequence length="366" mass="39005">MHAPQVVDDPRTSTEPGPEPGPATRHARPPHGGRRRRGRVALAVVAGALVLVVGGGALAWTGYTSSLDDKIERIEDPFAALDEADRPDPAPAAAQGEAAPLNILALGSDSRISAGDPSQWEFGAQRTDAIILLHVSADRRSAAAVSIPRDSWVDVPGYGKAKINAAFSYGGPALMIETVENLTGVRIDHFAVADFESFTTLTDTLGGVEIEVPREGGGSELRTMTGEEALEFTRERYSLPNGDFGRVQRQQAWLRAIAGKATREVRDVGTATRFLDTALSSLAVDEGFGFDKMLDLVVSSRELSPADIAFLTAPYAGTDRSADGQSIVVLDEPRLAELMGAVAEDRLPEYLEDAPDGLDQLPPVVR</sequence>
<dbReference type="PANTHER" id="PTHR33392">
    <property type="entry name" value="POLYISOPRENYL-TEICHOIC ACID--PEPTIDOGLYCAN TEICHOIC ACID TRANSFERASE TAGU"/>
    <property type="match status" value="1"/>
</dbReference>
<dbReference type="AlphaFoldDB" id="A0A8H9GJS2"/>
<evidence type="ECO:0000313" key="6">
    <source>
        <dbReference type="Proteomes" id="UP000655589"/>
    </source>
</evidence>
<proteinExistence type="inferred from homology"/>
<evidence type="ECO:0000313" key="5">
    <source>
        <dbReference type="EMBL" id="GGM25332.1"/>
    </source>
</evidence>
<dbReference type="Proteomes" id="UP000655589">
    <property type="component" value="Unassembled WGS sequence"/>
</dbReference>
<dbReference type="InterPro" id="IPR004474">
    <property type="entry name" value="LytR_CpsA_psr"/>
</dbReference>